<reference evidence="12" key="1">
    <citation type="submission" date="2009-09" db="EMBL/GenBank/DDBJ databases">
        <title>The complete genome of Nakamurella multipartita DSM 44233.</title>
        <authorList>
            <consortium name="US DOE Joint Genome Institute (JGI-PGF)"/>
            <person name="Lucas S."/>
            <person name="Copeland A."/>
            <person name="Lapidus A."/>
            <person name="Glavina del Rio T."/>
            <person name="Dalin E."/>
            <person name="Tice H."/>
            <person name="Bruce D."/>
            <person name="Goodwin L."/>
            <person name="Pitluck S."/>
            <person name="Kyrpides N."/>
            <person name="Mavromatis K."/>
            <person name="Ivanova N."/>
            <person name="Ovchinnikova G."/>
            <person name="Sims D."/>
            <person name="Meincke L."/>
            <person name="Brettin T."/>
            <person name="Detter J.C."/>
            <person name="Han C."/>
            <person name="Larimer F."/>
            <person name="Land M."/>
            <person name="Hauser L."/>
            <person name="Markowitz V."/>
            <person name="Cheng J.-F."/>
            <person name="Hugenholtz P."/>
            <person name="Woyke T."/>
            <person name="Wu D."/>
            <person name="Klenk H.-P."/>
            <person name="Eisen J.A."/>
        </authorList>
    </citation>
    <scope>NUCLEOTIDE SEQUENCE [LARGE SCALE GENOMIC DNA]</scope>
    <source>
        <strain evidence="12">ATCC 700099 / DSM 44233 / CIP 104796 / JCM 9543 / NBRC 105858 / Y-104</strain>
    </source>
</reference>
<keyword evidence="6 7" id="KW-0961">Cell wall biogenesis/degradation</keyword>
<dbReference type="InterPro" id="IPR005490">
    <property type="entry name" value="LD_TPept_cat_dom"/>
</dbReference>
<protein>
    <submittedName>
        <fullName evidence="11">ErfK/YbiS/YcfS/YnhG family protein</fullName>
    </submittedName>
</protein>
<keyword evidence="12" id="KW-1185">Reference proteome</keyword>
<dbReference type="AlphaFoldDB" id="C8XFY5"/>
<feature type="domain" description="L,D-TPase catalytic" evidence="10">
    <location>
        <begin position="254"/>
        <end position="378"/>
    </location>
</feature>
<sequence length="411" mass="43186" precursor="true">MALIGLLVLSACSSGTLGAETVTSTVGATGGVSGSSSSSDSSSSQASTTREVPPVATVAATPAFGTQGLSPIEPLTLVVDKGTIDDVSMTNPDGKVVAATIAADRKSWTVAEPLGFGKTYTVTGTATGTDGKQVPIQGTWDTVSADTQTRNTINPGDNVEVGVAAPISVSFGAEPQDREAVAKRISITTTPAVEGAWAWVKHDDSRWALDFRTKDYWPAGTKVHVDAKLYGVKLDDTSYGAADITSDFTIGRNQVVVADVNSHELVVKQNDQVVASYPASFGRGSDNGDPELVTRSGIHVVTEKAQDYLMNNPRYGYTNSLQHWTVRISNNGEFIHANPASADAQGNSNVTHGCVNLSMADAETYYNSAIWGDPVEVSGTNVQLSAMDGDIYIWGLSWDEWKAMSVPVGTA</sequence>
<keyword evidence="4 7" id="KW-0573">Peptidoglycan synthesis</keyword>
<dbReference type="Proteomes" id="UP000002218">
    <property type="component" value="Chromosome"/>
</dbReference>
<evidence type="ECO:0000256" key="4">
    <source>
        <dbReference type="ARBA" id="ARBA00022984"/>
    </source>
</evidence>
<feature type="active site" description="Nucleophile" evidence="7">
    <location>
        <position position="354"/>
    </location>
</feature>
<dbReference type="Gene3D" id="2.60.40.3780">
    <property type="match status" value="1"/>
</dbReference>
<evidence type="ECO:0000256" key="8">
    <source>
        <dbReference type="SAM" id="MobiDB-lite"/>
    </source>
</evidence>
<gene>
    <name evidence="11" type="ordered locus">Namu_1706</name>
</gene>
<dbReference type="GO" id="GO:0071555">
    <property type="term" value="P:cell wall organization"/>
    <property type="evidence" value="ECO:0007669"/>
    <property type="project" value="UniProtKB-UniRule"/>
</dbReference>
<dbReference type="GO" id="GO:0018104">
    <property type="term" value="P:peptidoglycan-protein cross-linking"/>
    <property type="evidence" value="ECO:0007669"/>
    <property type="project" value="TreeGrafter"/>
</dbReference>
<evidence type="ECO:0000256" key="5">
    <source>
        <dbReference type="ARBA" id="ARBA00023315"/>
    </source>
</evidence>
<dbReference type="EMBL" id="CP001737">
    <property type="protein sequence ID" value="ACV78096.1"/>
    <property type="molecule type" value="Genomic_DNA"/>
</dbReference>
<evidence type="ECO:0000256" key="9">
    <source>
        <dbReference type="SAM" id="SignalP"/>
    </source>
</evidence>
<dbReference type="InterPro" id="IPR041280">
    <property type="entry name" value="Big_10"/>
</dbReference>
<evidence type="ECO:0000256" key="6">
    <source>
        <dbReference type="ARBA" id="ARBA00023316"/>
    </source>
</evidence>
<keyword evidence="5" id="KW-0012">Acyltransferase</keyword>
<dbReference type="UniPathway" id="UPA00219"/>
<dbReference type="Gene3D" id="2.40.440.10">
    <property type="entry name" value="L,D-transpeptidase catalytic domain-like"/>
    <property type="match status" value="1"/>
</dbReference>
<keyword evidence="3 7" id="KW-0133">Cell shape</keyword>
<feature type="compositionally biased region" description="Low complexity" evidence="8">
    <location>
        <begin position="34"/>
        <end position="53"/>
    </location>
</feature>
<proteinExistence type="predicted"/>
<dbReference type="PROSITE" id="PS52029">
    <property type="entry name" value="LD_TPASE"/>
    <property type="match status" value="1"/>
</dbReference>
<evidence type="ECO:0000313" key="12">
    <source>
        <dbReference type="Proteomes" id="UP000002218"/>
    </source>
</evidence>
<evidence type="ECO:0000256" key="7">
    <source>
        <dbReference type="PROSITE-ProRule" id="PRU01373"/>
    </source>
</evidence>
<accession>C8XFY5</accession>
<evidence type="ECO:0000256" key="3">
    <source>
        <dbReference type="ARBA" id="ARBA00022960"/>
    </source>
</evidence>
<evidence type="ECO:0000259" key="10">
    <source>
        <dbReference type="PROSITE" id="PS52029"/>
    </source>
</evidence>
<dbReference type="SUPFAM" id="SSF141523">
    <property type="entry name" value="L,D-transpeptidase catalytic domain-like"/>
    <property type="match status" value="1"/>
</dbReference>
<feature type="chain" id="PRO_5039404251" evidence="9">
    <location>
        <begin position="19"/>
        <end position="411"/>
    </location>
</feature>
<dbReference type="InParanoid" id="C8XFY5"/>
<dbReference type="GO" id="GO:0005576">
    <property type="term" value="C:extracellular region"/>
    <property type="evidence" value="ECO:0007669"/>
    <property type="project" value="TreeGrafter"/>
</dbReference>
<dbReference type="PANTHER" id="PTHR30582:SF2">
    <property type="entry name" value="L,D-TRANSPEPTIDASE YCIB-RELATED"/>
    <property type="match status" value="1"/>
</dbReference>
<comment type="pathway">
    <text evidence="1 7">Cell wall biogenesis; peptidoglycan biosynthesis.</text>
</comment>
<dbReference type="InterPro" id="IPR050979">
    <property type="entry name" value="LD-transpeptidase"/>
</dbReference>
<feature type="active site" description="Proton donor/acceptor" evidence="7">
    <location>
        <position position="336"/>
    </location>
</feature>
<keyword evidence="2" id="KW-0808">Transferase</keyword>
<dbReference type="InterPro" id="IPR038063">
    <property type="entry name" value="Transpep_catalytic_dom"/>
</dbReference>
<dbReference type="GO" id="GO:0008360">
    <property type="term" value="P:regulation of cell shape"/>
    <property type="evidence" value="ECO:0007669"/>
    <property type="project" value="UniProtKB-UniRule"/>
</dbReference>
<evidence type="ECO:0000256" key="1">
    <source>
        <dbReference type="ARBA" id="ARBA00004752"/>
    </source>
</evidence>
<feature type="signal peptide" evidence="9">
    <location>
        <begin position="1"/>
        <end position="18"/>
    </location>
</feature>
<organism evidence="11 12">
    <name type="scientific">Nakamurella multipartita (strain ATCC 700099 / DSM 44233 / CIP 104796 / JCM 9543 / NBRC 105858 / Y-104)</name>
    <name type="common">Microsphaera multipartita</name>
    <dbReference type="NCBI Taxonomy" id="479431"/>
    <lineage>
        <taxon>Bacteria</taxon>
        <taxon>Bacillati</taxon>
        <taxon>Actinomycetota</taxon>
        <taxon>Actinomycetes</taxon>
        <taxon>Nakamurellales</taxon>
        <taxon>Nakamurellaceae</taxon>
        <taxon>Nakamurella</taxon>
    </lineage>
</organism>
<dbReference type="HOGENOM" id="CLU_039404_3_0_11"/>
<dbReference type="CDD" id="cd13432">
    <property type="entry name" value="LDT_IgD_like_2"/>
    <property type="match status" value="1"/>
</dbReference>
<keyword evidence="9" id="KW-0732">Signal</keyword>
<dbReference type="STRING" id="479431.Namu_1706"/>
<dbReference type="Gene3D" id="2.60.40.3710">
    <property type="match status" value="1"/>
</dbReference>
<dbReference type="CDD" id="cd16913">
    <property type="entry name" value="YkuD_like"/>
    <property type="match status" value="1"/>
</dbReference>
<dbReference type="KEGG" id="nml:Namu_1706"/>
<evidence type="ECO:0000313" key="11">
    <source>
        <dbReference type="EMBL" id="ACV78096.1"/>
    </source>
</evidence>
<dbReference type="Pfam" id="PF03734">
    <property type="entry name" value="YkuD"/>
    <property type="match status" value="1"/>
</dbReference>
<dbReference type="GO" id="GO:0071972">
    <property type="term" value="F:peptidoglycan L,D-transpeptidase activity"/>
    <property type="evidence" value="ECO:0007669"/>
    <property type="project" value="TreeGrafter"/>
</dbReference>
<reference evidence="11 12" key="2">
    <citation type="journal article" date="2010" name="Stand. Genomic Sci.">
        <title>Complete genome sequence of Nakamurella multipartita type strain (Y-104).</title>
        <authorList>
            <person name="Tice H."/>
            <person name="Mayilraj S."/>
            <person name="Sims D."/>
            <person name="Lapidus A."/>
            <person name="Nolan M."/>
            <person name="Lucas S."/>
            <person name="Glavina Del Rio T."/>
            <person name="Copeland A."/>
            <person name="Cheng J.F."/>
            <person name="Meincke L."/>
            <person name="Bruce D."/>
            <person name="Goodwin L."/>
            <person name="Pitluck S."/>
            <person name="Ivanova N."/>
            <person name="Mavromatis K."/>
            <person name="Ovchinnikova G."/>
            <person name="Pati A."/>
            <person name="Chen A."/>
            <person name="Palaniappan K."/>
            <person name="Land M."/>
            <person name="Hauser L."/>
            <person name="Chang Y.J."/>
            <person name="Jeffries C.D."/>
            <person name="Detter J.C."/>
            <person name="Brettin T."/>
            <person name="Rohde M."/>
            <person name="Goker M."/>
            <person name="Bristow J."/>
            <person name="Eisen J.A."/>
            <person name="Markowitz V."/>
            <person name="Hugenholtz P."/>
            <person name="Kyrpides N.C."/>
            <person name="Klenk H.P."/>
            <person name="Chen F."/>
        </authorList>
    </citation>
    <scope>NUCLEOTIDE SEQUENCE [LARGE SCALE GENOMIC DNA]</scope>
    <source>
        <strain evidence="12">ATCC 700099 / DSM 44233 / CIP 104796 / JCM 9543 / NBRC 105858 / Y-104</strain>
    </source>
</reference>
<dbReference type="OrthoDB" id="5242354at2"/>
<name>C8XFY5_NAKMY</name>
<dbReference type="GO" id="GO:0016746">
    <property type="term" value="F:acyltransferase activity"/>
    <property type="evidence" value="ECO:0007669"/>
    <property type="project" value="UniProtKB-KW"/>
</dbReference>
<dbReference type="PANTHER" id="PTHR30582">
    <property type="entry name" value="L,D-TRANSPEPTIDASE"/>
    <property type="match status" value="1"/>
</dbReference>
<feature type="region of interest" description="Disordered" evidence="8">
    <location>
        <begin position="29"/>
        <end position="53"/>
    </location>
</feature>
<dbReference type="Pfam" id="PF17964">
    <property type="entry name" value="Big_10"/>
    <property type="match status" value="1"/>
</dbReference>
<dbReference type="eggNOG" id="COG1376">
    <property type="taxonomic scope" value="Bacteria"/>
</dbReference>
<evidence type="ECO:0000256" key="2">
    <source>
        <dbReference type="ARBA" id="ARBA00022679"/>
    </source>
</evidence>